<keyword evidence="4" id="KW-0472">Membrane</keyword>
<feature type="transmembrane region" description="Helical" evidence="4">
    <location>
        <begin position="6"/>
        <end position="25"/>
    </location>
</feature>
<dbReference type="PIRSF" id="PIRSF038896">
    <property type="entry name" value="NAPE-PLD"/>
    <property type="match status" value="1"/>
</dbReference>
<dbReference type="InterPro" id="IPR036866">
    <property type="entry name" value="RibonucZ/Hydroxyglut_hydro"/>
</dbReference>
<evidence type="ECO:0000313" key="7">
    <source>
        <dbReference type="Proteomes" id="UP000246635"/>
    </source>
</evidence>
<reference evidence="6 7" key="1">
    <citation type="submission" date="2018-05" db="EMBL/GenBank/DDBJ databases">
        <title>Genomic Encyclopedia of Type Strains, Phase III (KMG-III): the genomes of soil and plant-associated and newly described type strains.</title>
        <authorList>
            <person name="Whitman W."/>
        </authorList>
    </citation>
    <scope>NUCLEOTIDE SEQUENCE [LARGE SCALE GENOMIC DNA]</scope>
    <source>
        <strain evidence="6 7">CECT 5696</strain>
    </source>
</reference>
<dbReference type="Pfam" id="PF12706">
    <property type="entry name" value="Lactamase_B_2"/>
    <property type="match status" value="1"/>
</dbReference>
<comment type="caution">
    <text evidence="6">The sequence shown here is derived from an EMBL/GenBank/DDBJ whole genome shotgun (WGS) entry which is preliminary data.</text>
</comment>
<protein>
    <submittedName>
        <fullName evidence="6">L-ascorbate metabolism protein UlaG (Beta-lactamase superfamily)</fullName>
    </submittedName>
</protein>
<evidence type="ECO:0000313" key="6">
    <source>
        <dbReference type="EMBL" id="PWV98538.1"/>
    </source>
</evidence>
<evidence type="ECO:0000256" key="1">
    <source>
        <dbReference type="ARBA" id="ARBA00034221"/>
    </source>
</evidence>
<dbReference type="PANTHER" id="PTHR15032">
    <property type="entry name" value="N-ACYL-PHOSPHATIDYLETHANOLAMINE-HYDROLYZING PHOSPHOLIPASE D"/>
    <property type="match status" value="1"/>
</dbReference>
<dbReference type="InterPro" id="IPR001279">
    <property type="entry name" value="Metallo-B-lactamas"/>
</dbReference>
<evidence type="ECO:0000256" key="4">
    <source>
        <dbReference type="SAM" id="Phobius"/>
    </source>
</evidence>
<dbReference type="AlphaFoldDB" id="A0A2V2YQI1"/>
<dbReference type="RefSeq" id="WP_110045584.1">
    <property type="nucleotide sequence ID" value="NZ_CP054612.1"/>
</dbReference>
<keyword evidence="7" id="KW-1185">Reference proteome</keyword>
<dbReference type="GO" id="GO:0005737">
    <property type="term" value="C:cytoplasm"/>
    <property type="evidence" value="ECO:0007669"/>
    <property type="project" value="TreeGrafter"/>
</dbReference>
<organism evidence="6 7">
    <name type="scientific">Paenibacillus cellulosilyticus</name>
    <dbReference type="NCBI Taxonomy" id="375489"/>
    <lineage>
        <taxon>Bacteria</taxon>
        <taxon>Bacillati</taxon>
        <taxon>Bacillota</taxon>
        <taxon>Bacilli</taxon>
        <taxon>Bacillales</taxon>
        <taxon>Paenibacillaceae</taxon>
        <taxon>Paenibacillus</taxon>
    </lineage>
</organism>
<dbReference type="InterPro" id="IPR024884">
    <property type="entry name" value="NAPE-PLD"/>
</dbReference>
<sequence length="371" mass="41830">MHAFEIIVAILIVLVVITVLFLRYYPPFGARASKEQRQRYGQSAPYNGQKRKFENLIPTSMSMNAKEGVDLLKQYLKGNRNARPRRPLSASAFDLQAIHSGGEQPKVTWFGHSAALLELDGVKLLLDPMLGRAPSPVPVVGGKRYSESMAGIIEALPAIDAIIMSHDHYDHLDYGSIQRLKHKVGQFIVPLGVGNHFERWGIERERIKEFDWWNEYSFNGLSLACTPARHFSGRGLNDRNSTLWCSWVIRGRSASVYFSGDSGYGPHFAQIGEKYGPFDLTLMECGQYNERWAAIHMMPEQTVQAHLDVRGKVLIPIHWAGFTLALHDWTDPVERAVRSAKERDVQVCTPRIGETVAINAGAYPTGAWWRE</sequence>
<accession>A0A2V2YQI1</accession>
<comment type="catalytic activity">
    <reaction evidence="1">
        <text>3',5'-cyclic CMP + H2O = CMP + H(+)</text>
        <dbReference type="Rhea" id="RHEA:72675"/>
        <dbReference type="ChEBI" id="CHEBI:15377"/>
        <dbReference type="ChEBI" id="CHEBI:15378"/>
        <dbReference type="ChEBI" id="CHEBI:58003"/>
        <dbReference type="ChEBI" id="CHEBI:60377"/>
    </reaction>
    <physiologicalReaction direction="left-to-right" evidence="1">
        <dbReference type="Rhea" id="RHEA:72676"/>
    </physiologicalReaction>
</comment>
<dbReference type="EMBL" id="QGTQ01000017">
    <property type="protein sequence ID" value="PWV98538.1"/>
    <property type="molecule type" value="Genomic_DNA"/>
</dbReference>
<comment type="catalytic activity">
    <reaction evidence="3">
        <text>3',5'-cyclic UMP + H2O = UMP + H(+)</text>
        <dbReference type="Rhea" id="RHEA:70575"/>
        <dbReference type="ChEBI" id="CHEBI:15377"/>
        <dbReference type="ChEBI" id="CHEBI:15378"/>
        <dbReference type="ChEBI" id="CHEBI:57865"/>
        <dbReference type="ChEBI" id="CHEBI:184387"/>
    </reaction>
    <physiologicalReaction direction="left-to-right" evidence="3">
        <dbReference type="Rhea" id="RHEA:70576"/>
    </physiologicalReaction>
</comment>
<keyword evidence="4" id="KW-0812">Transmembrane</keyword>
<feature type="domain" description="Metallo-beta-lactamase" evidence="5">
    <location>
        <begin position="124"/>
        <end position="319"/>
    </location>
</feature>
<evidence type="ECO:0000259" key="5">
    <source>
        <dbReference type="Pfam" id="PF12706"/>
    </source>
</evidence>
<comment type="function">
    <text evidence="2">Counteracts the endogenous Pycsar antiviral defense system. Phosphodiesterase that enables metal-dependent hydrolysis of host cyclic nucleotide Pycsar defense signals such as cCMP and cUMP.</text>
</comment>
<dbReference type="GO" id="GO:0070290">
    <property type="term" value="F:N-acylphosphatidylethanolamine-specific phospholipase D activity"/>
    <property type="evidence" value="ECO:0007669"/>
    <property type="project" value="InterPro"/>
</dbReference>
<dbReference type="Proteomes" id="UP000246635">
    <property type="component" value="Unassembled WGS sequence"/>
</dbReference>
<dbReference type="Gene3D" id="3.60.15.10">
    <property type="entry name" value="Ribonuclease Z/Hydroxyacylglutathione hydrolase-like"/>
    <property type="match status" value="1"/>
</dbReference>
<proteinExistence type="predicted"/>
<gene>
    <name evidence="6" type="ORF">DFQ01_11748</name>
</gene>
<evidence type="ECO:0000256" key="3">
    <source>
        <dbReference type="ARBA" id="ARBA00048505"/>
    </source>
</evidence>
<dbReference type="GO" id="GO:0008270">
    <property type="term" value="F:zinc ion binding"/>
    <property type="evidence" value="ECO:0007669"/>
    <property type="project" value="InterPro"/>
</dbReference>
<dbReference type="OrthoDB" id="9805728at2"/>
<evidence type="ECO:0000256" key="2">
    <source>
        <dbReference type="ARBA" id="ARBA00034301"/>
    </source>
</evidence>
<dbReference type="PANTHER" id="PTHR15032:SF4">
    <property type="entry name" value="N-ACYL-PHOSPHATIDYLETHANOLAMINE-HYDROLYZING PHOSPHOLIPASE D"/>
    <property type="match status" value="1"/>
</dbReference>
<dbReference type="SUPFAM" id="SSF56281">
    <property type="entry name" value="Metallo-hydrolase/oxidoreductase"/>
    <property type="match status" value="1"/>
</dbReference>
<keyword evidence="4" id="KW-1133">Transmembrane helix</keyword>
<name>A0A2V2YQI1_9BACL</name>